<dbReference type="PANTHER" id="PTHR22893">
    <property type="entry name" value="NADH OXIDOREDUCTASE-RELATED"/>
    <property type="match status" value="1"/>
</dbReference>
<dbReference type="SUPFAM" id="SSF51395">
    <property type="entry name" value="FMN-linked oxidoreductases"/>
    <property type="match status" value="1"/>
</dbReference>
<proteinExistence type="inferred from homology"/>
<protein>
    <submittedName>
        <fullName evidence="6">N-ethylmaleimide reductase</fullName>
    </submittedName>
</protein>
<feature type="domain" description="NADH:flavin oxidoreductase/NADH oxidase N-terminal" evidence="5">
    <location>
        <begin position="2"/>
        <end position="339"/>
    </location>
</feature>
<dbReference type="GO" id="GO:0016628">
    <property type="term" value="F:oxidoreductase activity, acting on the CH-CH group of donors, NAD or NADP as acceptor"/>
    <property type="evidence" value="ECO:0007669"/>
    <property type="project" value="UniProtKB-ARBA"/>
</dbReference>
<dbReference type="Proteomes" id="UP000199648">
    <property type="component" value="Unassembled WGS sequence"/>
</dbReference>
<dbReference type="GO" id="GO:0005829">
    <property type="term" value="C:cytosol"/>
    <property type="evidence" value="ECO:0007669"/>
    <property type="project" value="TreeGrafter"/>
</dbReference>
<evidence type="ECO:0000259" key="5">
    <source>
        <dbReference type="Pfam" id="PF00724"/>
    </source>
</evidence>
<evidence type="ECO:0000313" key="6">
    <source>
        <dbReference type="EMBL" id="SCZ57417.1"/>
    </source>
</evidence>
<name>A0A1G5Q6W8_9GAMM</name>
<evidence type="ECO:0000256" key="1">
    <source>
        <dbReference type="ARBA" id="ARBA00001917"/>
    </source>
</evidence>
<sequence>MLFEPFRVGTLELPNRIIMAPMTRNRANHDDNRPNALMAEYYRQRSGAGLIISEGTPVSPQAPGYLWTPGIYTEGQVEGWRQVTAAVREAGGRIFAQLWHCGRVSHQSLQPNSEAPLAPSAGQAATQLFALDDNGQPAMLTPSPARAMTEGEIEATIADFRQATENALAAGFDGVEIHGANGYLLDQFLNSTVNQRDDRWGGSLENRARFALAVVEAAAEVAGPDRVGLRLSPHGTFNDMGEDPDADRMTQHLADAAKRLGIAYLHFVDPVFNGYAAGESLLKQARERFGGPVIACGEMDRVKAERYLEDGLADLIGFGRAYIANPDLPERLAHDAPLNEPDPASFYGGDAGGYTDYPSLT</sequence>
<comment type="similarity">
    <text evidence="2">Belongs to the NADH:flavin oxidoreductase/NADH oxidase family.</text>
</comment>
<dbReference type="InterPro" id="IPR001155">
    <property type="entry name" value="OxRdtase_FMN_N"/>
</dbReference>
<comment type="cofactor">
    <cofactor evidence="1">
        <name>FMN</name>
        <dbReference type="ChEBI" id="CHEBI:58210"/>
    </cofactor>
</comment>
<evidence type="ECO:0000256" key="4">
    <source>
        <dbReference type="SAM" id="MobiDB-lite"/>
    </source>
</evidence>
<dbReference type="AlphaFoldDB" id="A0A1G5Q6W8"/>
<feature type="region of interest" description="Disordered" evidence="4">
    <location>
        <begin position="333"/>
        <end position="361"/>
    </location>
</feature>
<evidence type="ECO:0000256" key="3">
    <source>
        <dbReference type="ARBA" id="ARBA00023002"/>
    </source>
</evidence>
<dbReference type="NCBIfam" id="NF007899">
    <property type="entry name" value="PRK10605.1"/>
    <property type="match status" value="1"/>
</dbReference>
<dbReference type="Gene3D" id="3.20.20.70">
    <property type="entry name" value="Aldolase class I"/>
    <property type="match status" value="1"/>
</dbReference>
<dbReference type="Pfam" id="PF00724">
    <property type="entry name" value="Oxidored_FMN"/>
    <property type="match status" value="1"/>
</dbReference>
<dbReference type="InterPro" id="IPR045247">
    <property type="entry name" value="Oye-like"/>
</dbReference>
<dbReference type="CDD" id="cd02933">
    <property type="entry name" value="OYE_like_FMN"/>
    <property type="match status" value="1"/>
</dbReference>
<accession>A0A1G5Q6W8</accession>
<evidence type="ECO:0000313" key="7">
    <source>
        <dbReference type="Proteomes" id="UP000199648"/>
    </source>
</evidence>
<dbReference type="RefSeq" id="WP_092994603.1">
    <property type="nucleotide sequence ID" value="NZ_FMWD01000004.1"/>
</dbReference>
<gene>
    <name evidence="6" type="ORF">SAMN03097708_01424</name>
</gene>
<dbReference type="GO" id="GO:0010181">
    <property type="term" value="F:FMN binding"/>
    <property type="evidence" value="ECO:0007669"/>
    <property type="project" value="InterPro"/>
</dbReference>
<dbReference type="PANTHER" id="PTHR22893:SF91">
    <property type="entry name" value="NADPH DEHYDROGENASE 2-RELATED"/>
    <property type="match status" value="1"/>
</dbReference>
<dbReference type="FunFam" id="3.20.20.70:FF:000059">
    <property type="entry name" value="N-ethylmaleimide reductase, FMN-linked"/>
    <property type="match status" value="1"/>
</dbReference>
<reference evidence="6 7" key="1">
    <citation type="submission" date="2016-10" db="EMBL/GenBank/DDBJ databases">
        <authorList>
            <person name="de Groot N.N."/>
        </authorList>
    </citation>
    <scope>NUCLEOTIDE SEQUENCE [LARGE SCALE GENOMIC DNA]</scope>
    <source>
        <strain evidence="6 7">HLD2</strain>
    </source>
</reference>
<dbReference type="EMBL" id="FMWD01000004">
    <property type="protein sequence ID" value="SCZ57417.1"/>
    <property type="molecule type" value="Genomic_DNA"/>
</dbReference>
<keyword evidence="3" id="KW-0560">Oxidoreductase</keyword>
<dbReference type="OrthoDB" id="8523426at2"/>
<dbReference type="InterPro" id="IPR013785">
    <property type="entry name" value="Aldolase_TIM"/>
</dbReference>
<keyword evidence="7" id="KW-1185">Reference proteome</keyword>
<dbReference type="STRING" id="415747.SAMN03097708_01424"/>
<evidence type="ECO:0000256" key="2">
    <source>
        <dbReference type="ARBA" id="ARBA00005979"/>
    </source>
</evidence>
<organism evidence="6 7">
    <name type="scientific">Thiohalomonas denitrificans</name>
    <dbReference type="NCBI Taxonomy" id="415747"/>
    <lineage>
        <taxon>Bacteria</taxon>
        <taxon>Pseudomonadati</taxon>
        <taxon>Pseudomonadota</taxon>
        <taxon>Gammaproteobacteria</taxon>
        <taxon>Thiohalomonadales</taxon>
        <taxon>Thiohalomonadaceae</taxon>
        <taxon>Thiohalomonas</taxon>
    </lineage>
</organism>